<evidence type="ECO:0000313" key="3">
    <source>
        <dbReference type="Proteomes" id="UP001187315"/>
    </source>
</evidence>
<keyword evidence="1" id="KW-0472">Membrane</keyword>
<keyword evidence="1" id="KW-1133">Transmembrane helix</keyword>
<keyword evidence="3" id="KW-1185">Reference proteome</keyword>
<evidence type="ECO:0000313" key="2">
    <source>
        <dbReference type="EMBL" id="KAK2866121.1"/>
    </source>
</evidence>
<sequence length="165" mass="18351">MSSTSSDTPSAFPGFSLNILKLYFDSLPAAGMIEMDYYYIKMFLSPLLGFSIAMVLMKCCCKLRCFSQSSASELQHQNTPIYVIPISVNDDNLDEASLSSVETFAPPAYDSLATVIPPPPYSERKISIPDEAPPDYTEIVEQLSFPRNLPQQTQQMSWTLNTNGQ</sequence>
<organism evidence="2 3">
    <name type="scientific">Tachysurus vachellii</name>
    <name type="common">Darkbarbel catfish</name>
    <name type="synonym">Pelteobagrus vachellii</name>
    <dbReference type="NCBI Taxonomy" id="175792"/>
    <lineage>
        <taxon>Eukaryota</taxon>
        <taxon>Metazoa</taxon>
        <taxon>Chordata</taxon>
        <taxon>Craniata</taxon>
        <taxon>Vertebrata</taxon>
        <taxon>Euteleostomi</taxon>
        <taxon>Actinopterygii</taxon>
        <taxon>Neopterygii</taxon>
        <taxon>Teleostei</taxon>
        <taxon>Ostariophysi</taxon>
        <taxon>Siluriformes</taxon>
        <taxon>Bagridae</taxon>
        <taxon>Tachysurus</taxon>
    </lineage>
</organism>
<proteinExistence type="predicted"/>
<gene>
    <name evidence="2" type="ORF">Q7C36_002177</name>
</gene>
<dbReference type="AlphaFoldDB" id="A0AA88TGP3"/>
<reference evidence="2" key="1">
    <citation type="submission" date="2023-08" db="EMBL/GenBank/DDBJ databases">
        <title>Pelteobagrus vachellii genome.</title>
        <authorList>
            <person name="Liu H."/>
        </authorList>
    </citation>
    <scope>NUCLEOTIDE SEQUENCE</scope>
    <source>
        <strain evidence="2">PRFRI_2022a</strain>
        <tissue evidence="2">Muscle</tissue>
    </source>
</reference>
<feature type="transmembrane region" description="Helical" evidence="1">
    <location>
        <begin position="37"/>
        <end position="57"/>
    </location>
</feature>
<dbReference type="Proteomes" id="UP001187315">
    <property type="component" value="Unassembled WGS sequence"/>
</dbReference>
<keyword evidence="1" id="KW-0812">Transmembrane</keyword>
<dbReference type="EMBL" id="JAVHJS010000002">
    <property type="protein sequence ID" value="KAK2866121.1"/>
    <property type="molecule type" value="Genomic_DNA"/>
</dbReference>
<accession>A0AA88TGP3</accession>
<name>A0AA88TGP3_TACVA</name>
<protein>
    <submittedName>
        <fullName evidence="2">Uncharacterized protein</fullName>
    </submittedName>
</protein>
<comment type="caution">
    <text evidence="2">The sequence shown here is derived from an EMBL/GenBank/DDBJ whole genome shotgun (WGS) entry which is preliminary data.</text>
</comment>
<evidence type="ECO:0000256" key="1">
    <source>
        <dbReference type="SAM" id="Phobius"/>
    </source>
</evidence>